<dbReference type="InterPro" id="IPR029058">
    <property type="entry name" value="AB_hydrolase_fold"/>
</dbReference>
<name>A0A934NUK6_9NOCA</name>
<dbReference type="Proteomes" id="UP000655868">
    <property type="component" value="Unassembled WGS sequence"/>
</dbReference>
<protein>
    <submittedName>
        <fullName evidence="2">Alpha/beta hydrolase</fullName>
    </submittedName>
</protein>
<proteinExistence type="predicted"/>
<gene>
    <name evidence="2" type="ORF">JGU71_22025</name>
</gene>
<evidence type="ECO:0000259" key="1">
    <source>
        <dbReference type="Pfam" id="PF12697"/>
    </source>
</evidence>
<dbReference type="Gene3D" id="3.40.50.1820">
    <property type="entry name" value="alpha/beta hydrolase"/>
    <property type="match status" value="1"/>
</dbReference>
<keyword evidence="2" id="KW-0378">Hydrolase</keyword>
<accession>A0A934NUK6</accession>
<reference evidence="2" key="1">
    <citation type="submission" date="2020-12" db="EMBL/GenBank/DDBJ databases">
        <title>Antrihabitans popcorni sp. nov. and Antrihabitans auranticaus sp. nov., isolated from a larva cave.</title>
        <authorList>
            <person name="Lee S.D."/>
            <person name="Kim I.S."/>
        </authorList>
    </citation>
    <scope>NUCLEOTIDE SEQUENCE</scope>
    <source>
        <strain evidence="2">YC3-6</strain>
    </source>
</reference>
<dbReference type="PANTHER" id="PTHR37017:SF11">
    <property type="entry name" value="ESTERASE_LIPASE_THIOESTERASE DOMAIN-CONTAINING PROTEIN"/>
    <property type="match status" value="1"/>
</dbReference>
<organism evidence="2 3">
    <name type="scientific">Antrihabitans stalagmiti</name>
    <dbReference type="NCBI Taxonomy" id="2799499"/>
    <lineage>
        <taxon>Bacteria</taxon>
        <taxon>Bacillati</taxon>
        <taxon>Actinomycetota</taxon>
        <taxon>Actinomycetes</taxon>
        <taxon>Mycobacteriales</taxon>
        <taxon>Nocardiaceae</taxon>
        <taxon>Antrihabitans</taxon>
    </lineage>
</organism>
<comment type="caution">
    <text evidence="2">The sequence shown here is derived from an EMBL/GenBank/DDBJ whole genome shotgun (WGS) entry which is preliminary data.</text>
</comment>
<evidence type="ECO:0000313" key="3">
    <source>
        <dbReference type="Proteomes" id="UP000655868"/>
    </source>
</evidence>
<dbReference type="SUPFAM" id="SSF53474">
    <property type="entry name" value="alpha/beta-Hydrolases"/>
    <property type="match status" value="1"/>
</dbReference>
<dbReference type="AlphaFoldDB" id="A0A934NUK6"/>
<dbReference type="PANTHER" id="PTHR37017">
    <property type="entry name" value="AB HYDROLASE-1 DOMAIN-CONTAINING PROTEIN-RELATED"/>
    <property type="match status" value="1"/>
</dbReference>
<evidence type="ECO:0000313" key="2">
    <source>
        <dbReference type="EMBL" id="MBJ8341569.1"/>
    </source>
</evidence>
<dbReference type="InterPro" id="IPR052897">
    <property type="entry name" value="Sec-Metab_Biosynth_Hydrolase"/>
</dbReference>
<dbReference type="Pfam" id="PF12697">
    <property type="entry name" value="Abhydrolase_6"/>
    <property type="match status" value="1"/>
</dbReference>
<feature type="domain" description="AB hydrolase-1" evidence="1">
    <location>
        <begin position="5"/>
        <end position="227"/>
    </location>
</feature>
<dbReference type="InterPro" id="IPR000073">
    <property type="entry name" value="AB_hydrolase_1"/>
</dbReference>
<dbReference type="EMBL" id="JAEMNV010000008">
    <property type="protein sequence ID" value="MBJ8341569.1"/>
    <property type="molecule type" value="Genomic_DNA"/>
</dbReference>
<dbReference type="GO" id="GO:0016787">
    <property type="term" value="F:hydrolase activity"/>
    <property type="evidence" value="ECO:0007669"/>
    <property type="project" value="UniProtKB-KW"/>
</dbReference>
<dbReference type="RefSeq" id="WP_199706606.1">
    <property type="nucleotide sequence ID" value="NZ_JAEMNV010000008.1"/>
</dbReference>
<keyword evidence="3" id="KW-1185">Reference proteome</keyword>
<sequence>MTTNILLVPGFWLGGWAWDAVADDLQRRGDVVTAVTLPGMDAADDRSAVSLDDQARALLAAADGAGAGRTVLVAHSGAAAPATLATDLDPNAFARVIYVDTAPLPDGFTIFEDLDPTATEVPLPDWEELTAAGNSLDGLDEAALTMFRERSVPVPAQVAGGKLELKNVARNGVPTTIVCSSFPSFAVQQMRDEGHPLGLALRDIDADYVDLPTGHWPMWSKPAELAEIIHTAANK</sequence>